<dbReference type="EMBL" id="CP012673">
    <property type="protein sequence ID" value="AUX40293.1"/>
    <property type="molecule type" value="Genomic_DNA"/>
</dbReference>
<evidence type="ECO:0000313" key="2">
    <source>
        <dbReference type="EMBL" id="AUX40293.1"/>
    </source>
</evidence>
<reference evidence="2 3" key="1">
    <citation type="submission" date="2015-09" db="EMBL/GenBank/DDBJ databases">
        <title>Sorangium comparison.</title>
        <authorList>
            <person name="Zaburannyi N."/>
            <person name="Bunk B."/>
            <person name="Overmann J."/>
            <person name="Mueller R."/>
        </authorList>
    </citation>
    <scope>NUCLEOTIDE SEQUENCE [LARGE SCALE GENOMIC DNA]</scope>
    <source>
        <strain evidence="2 3">So ce26</strain>
    </source>
</reference>
<organism evidence="2 3">
    <name type="scientific">Sorangium cellulosum</name>
    <name type="common">Polyangium cellulosum</name>
    <dbReference type="NCBI Taxonomy" id="56"/>
    <lineage>
        <taxon>Bacteria</taxon>
        <taxon>Pseudomonadati</taxon>
        <taxon>Myxococcota</taxon>
        <taxon>Polyangia</taxon>
        <taxon>Polyangiales</taxon>
        <taxon>Polyangiaceae</taxon>
        <taxon>Sorangium</taxon>
    </lineage>
</organism>
<evidence type="ECO:0000256" key="1">
    <source>
        <dbReference type="SAM" id="MobiDB-lite"/>
    </source>
</evidence>
<accession>A0A2L0ELW7</accession>
<dbReference type="AlphaFoldDB" id="A0A2L0ELW7"/>
<feature type="compositionally biased region" description="Low complexity" evidence="1">
    <location>
        <begin position="42"/>
        <end position="64"/>
    </location>
</feature>
<gene>
    <name evidence="2" type="ORF">SOCE26_016930</name>
</gene>
<evidence type="ECO:0000313" key="3">
    <source>
        <dbReference type="Proteomes" id="UP000238348"/>
    </source>
</evidence>
<proteinExistence type="predicted"/>
<protein>
    <submittedName>
        <fullName evidence="2">Uncharacterized protein</fullName>
    </submittedName>
</protein>
<feature type="region of interest" description="Disordered" evidence="1">
    <location>
        <begin position="31"/>
        <end position="71"/>
    </location>
</feature>
<name>A0A2L0ELW7_SORCE</name>
<dbReference type="Proteomes" id="UP000238348">
    <property type="component" value="Chromosome"/>
</dbReference>
<sequence>MDQTAERILFATSQDGSVTMVTQVQYAGAAPDFFPTSPSPRPSTTSASRAGASRQRTRSSAADSPSFSPCASTTCSLYVPALAGTAMDVASPAAFVIVAPSVNVPVPAGASQTALAAAPVLLILIASVPDATEALAGNT</sequence>